<gene>
    <name evidence="1" type="ORF">SAMN04489747_1096</name>
</gene>
<dbReference type="SFLD" id="SFLDG01135">
    <property type="entry name" value="C1.5.6:_HAD__Beta-PGM__Phospha"/>
    <property type="match status" value="1"/>
</dbReference>
<dbReference type="Gene3D" id="1.10.150.240">
    <property type="entry name" value="Putative phosphatase, domain 2"/>
    <property type="match status" value="1"/>
</dbReference>
<dbReference type="InterPro" id="IPR036412">
    <property type="entry name" value="HAD-like_sf"/>
</dbReference>
<dbReference type="InterPro" id="IPR023214">
    <property type="entry name" value="HAD_sf"/>
</dbReference>
<dbReference type="Pfam" id="PF00702">
    <property type="entry name" value="Hydrolase"/>
    <property type="match status" value="1"/>
</dbReference>
<keyword evidence="2" id="KW-1185">Reference proteome</keyword>
<dbReference type="InterPro" id="IPR051806">
    <property type="entry name" value="HAD-like_SPP"/>
</dbReference>
<evidence type="ECO:0000313" key="1">
    <source>
        <dbReference type="EMBL" id="SDD50503.1"/>
    </source>
</evidence>
<dbReference type="STRING" id="675864.SAMN04489747_1096"/>
<name>A0A1G6VAT1_9ACTN</name>
<organism evidence="1 2">
    <name type="scientific">Auraticoccus monumenti</name>
    <dbReference type="NCBI Taxonomy" id="675864"/>
    <lineage>
        <taxon>Bacteria</taxon>
        <taxon>Bacillati</taxon>
        <taxon>Actinomycetota</taxon>
        <taxon>Actinomycetes</taxon>
        <taxon>Propionibacteriales</taxon>
        <taxon>Propionibacteriaceae</taxon>
        <taxon>Auraticoccus</taxon>
    </lineage>
</organism>
<protein>
    <submittedName>
        <fullName evidence="1">Sugar-phosphatase</fullName>
    </submittedName>
</protein>
<dbReference type="AlphaFoldDB" id="A0A1G6VAT1"/>
<dbReference type="InterPro" id="IPR023198">
    <property type="entry name" value="PGP-like_dom2"/>
</dbReference>
<proteinExistence type="predicted"/>
<evidence type="ECO:0000313" key="2">
    <source>
        <dbReference type="Proteomes" id="UP000198546"/>
    </source>
</evidence>
<dbReference type="Proteomes" id="UP000198546">
    <property type="component" value="Chromosome i"/>
</dbReference>
<accession>A0A1G6VAT1</accession>
<dbReference type="RefSeq" id="WP_231946512.1">
    <property type="nucleotide sequence ID" value="NZ_LT629688.1"/>
</dbReference>
<dbReference type="SFLD" id="SFLDG01129">
    <property type="entry name" value="C1.5:_HAD__Beta-PGM__Phosphata"/>
    <property type="match status" value="1"/>
</dbReference>
<dbReference type="SUPFAM" id="SSF56784">
    <property type="entry name" value="HAD-like"/>
    <property type="match status" value="1"/>
</dbReference>
<dbReference type="SFLD" id="SFLDS00003">
    <property type="entry name" value="Haloacid_Dehalogenase"/>
    <property type="match status" value="1"/>
</dbReference>
<dbReference type="PANTHER" id="PTHR43481:SF4">
    <property type="entry name" value="GLYCEROL-1-PHOSPHATE PHOSPHOHYDROLASE 1-RELATED"/>
    <property type="match status" value="1"/>
</dbReference>
<dbReference type="Gene3D" id="3.40.50.1000">
    <property type="entry name" value="HAD superfamily/HAD-like"/>
    <property type="match status" value="1"/>
</dbReference>
<dbReference type="PANTHER" id="PTHR43481">
    <property type="entry name" value="FRUCTOSE-1-PHOSPHATE PHOSPHATASE"/>
    <property type="match status" value="1"/>
</dbReference>
<dbReference type="EMBL" id="LT629688">
    <property type="protein sequence ID" value="SDD50503.1"/>
    <property type="molecule type" value="Genomic_DNA"/>
</dbReference>
<sequence>MQVGLSGRVFDAVIFDMDGTLVDSTPAVVRAWTTWALEHGVTAEQLTGNHGVPAASIIARLVPVDGRERALARITELEIADLDGVVPLPGTLDALRTLPADRVAIATSCTRPLAEARIRASAVPRPSVVVTVDDVEHGKPAPDPFLAAARGLGVDPGRCLVVEDAPAGLEAARAAGCATLAVTTTTPREELHADLVVADLAAVRWEVGESGISLTPVG</sequence>
<dbReference type="GO" id="GO:0050308">
    <property type="term" value="F:sugar-phosphatase activity"/>
    <property type="evidence" value="ECO:0007669"/>
    <property type="project" value="TreeGrafter"/>
</dbReference>
<reference evidence="1 2" key="1">
    <citation type="submission" date="2016-10" db="EMBL/GenBank/DDBJ databases">
        <authorList>
            <person name="de Groot N.N."/>
        </authorList>
    </citation>
    <scope>NUCLEOTIDE SEQUENCE [LARGE SCALE GENOMIC DNA]</scope>
    <source>
        <strain evidence="1 2">MON 2.2</strain>
    </source>
</reference>
<dbReference type="NCBIfam" id="TIGR01509">
    <property type="entry name" value="HAD-SF-IA-v3"/>
    <property type="match status" value="1"/>
</dbReference>
<dbReference type="FunFam" id="3.40.50.1000:FF:000162">
    <property type="entry name" value="HAD-like protein"/>
    <property type="match status" value="1"/>
</dbReference>
<dbReference type="InterPro" id="IPR006439">
    <property type="entry name" value="HAD-SF_hydro_IA"/>
</dbReference>